<dbReference type="SUPFAM" id="SSF51161">
    <property type="entry name" value="Trimeric LpxA-like enzymes"/>
    <property type="match status" value="1"/>
</dbReference>
<dbReference type="HAMAP" id="MF_00387">
    <property type="entry name" value="LpxA"/>
    <property type="match status" value="1"/>
</dbReference>
<sequence>MIDASANIHPTALVESGAVIGANVEVGPFTYIAANVTVGEGSWIGSHVVIKGPTRIGARNKIFQFASVGEDCQDKKYAGEPTELVMGDDNVVRECVTIHRGTVQDKGVTRIANRCLFMAYVHIGHDCVVGDDVILANNVTLAGHVQIGNHAIVGGLSAFHQFVKVGDHAFIAGASAVHKDVPTYVMARGDNAHGINVEGLKRRGFSKEAITLIRRAYKVIYRQNLTLEEAKPKLFEMADECAEIRPLAEFVMGSERGIVR</sequence>
<evidence type="ECO:0000256" key="3">
    <source>
        <dbReference type="ARBA" id="ARBA00022679"/>
    </source>
</evidence>
<dbReference type="EC" id="2.3.1.129" evidence="6"/>
<evidence type="ECO:0000313" key="8">
    <source>
        <dbReference type="EMBL" id="RCU48878.1"/>
    </source>
</evidence>
<keyword evidence="5 6" id="KW-0012">Acyltransferase</keyword>
<dbReference type="GO" id="GO:0005737">
    <property type="term" value="C:cytoplasm"/>
    <property type="evidence" value="ECO:0007669"/>
    <property type="project" value="UniProtKB-SubCell"/>
</dbReference>
<evidence type="ECO:0000256" key="1">
    <source>
        <dbReference type="ARBA" id="ARBA00022516"/>
    </source>
</evidence>
<dbReference type="InterPro" id="IPR029098">
    <property type="entry name" value="Acetyltransf_C"/>
</dbReference>
<keyword evidence="2 6" id="KW-0441">Lipid A biosynthesis</keyword>
<comment type="catalytic activity">
    <reaction evidence="6">
        <text>a (3R)-hydroxyacyl-[ACP] + UDP-N-acetyl-alpha-D-glucosamine = a UDP-3-O-[(3R)-3-hydroxyacyl]-N-acetyl-alpha-D-glucosamine + holo-[ACP]</text>
        <dbReference type="Rhea" id="RHEA:67812"/>
        <dbReference type="Rhea" id="RHEA-COMP:9685"/>
        <dbReference type="Rhea" id="RHEA-COMP:9945"/>
        <dbReference type="ChEBI" id="CHEBI:57705"/>
        <dbReference type="ChEBI" id="CHEBI:64479"/>
        <dbReference type="ChEBI" id="CHEBI:78827"/>
        <dbReference type="ChEBI" id="CHEBI:173225"/>
        <dbReference type="EC" id="2.3.1.129"/>
    </reaction>
</comment>
<dbReference type="PANTHER" id="PTHR43480:SF1">
    <property type="entry name" value="ACYL-[ACYL-CARRIER-PROTEIN]--UDP-N-ACETYLGLUCOSAMINE O-ACYLTRANSFERASE, MITOCHONDRIAL-RELATED"/>
    <property type="match status" value="1"/>
</dbReference>
<comment type="function">
    <text evidence="6">Involved in the biosynthesis of lipid A, a phosphorylated glycolipid that anchors the lipopolysaccharide to the outer membrane of the cell.</text>
</comment>
<comment type="similarity">
    <text evidence="6">Belongs to the transferase hexapeptide repeat family. LpxA subfamily.</text>
</comment>
<dbReference type="InterPro" id="IPR001451">
    <property type="entry name" value="Hexapep"/>
</dbReference>
<dbReference type="Gene3D" id="2.160.10.10">
    <property type="entry name" value="Hexapeptide repeat proteins"/>
    <property type="match status" value="1"/>
</dbReference>
<proteinExistence type="inferred from homology"/>
<dbReference type="Pfam" id="PF00132">
    <property type="entry name" value="Hexapep"/>
    <property type="match status" value="1"/>
</dbReference>
<dbReference type="InterPro" id="IPR010137">
    <property type="entry name" value="Lipid_A_LpxA"/>
</dbReference>
<organism evidence="8 9">
    <name type="scientific">Corallincola holothuriorum</name>
    <dbReference type="NCBI Taxonomy" id="2282215"/>
    <lineage>
        <taxon>Bacteria</taxon>
        <taxon>Pseudomonadati</taxon>
        <taxon>Pseudomonadota</taxon>
        <taxon>Gammaproteobacteria</taxon>
        <taxon>Alteromonadales</taxon>
        <taxon>Psychromonadaceae</taxon>
        <taxon>Corallincola</taxon>
    </lineage>
</organism>
<comment type="subunit">
    <text evidence="6">Homotrimer.</text>
</comment>
<evidence type="ECO:0000256" key="6">
    <source>
        <dbReference type="HAMAP-Rule" id="MF_00387"/>
    </source>
</evidence>
<reference evidence="8 9" key="1">
    <citation type="submission" date="2018-07" db="EMBL/GenBank/DDBJ databases">
        <title>Corallincola holothuriorum sp. nov., a new facultative anaerobe isolated from sea cucumber Apostichopus japonicus.</title>
        <authorList>
            <person name="Xia H."/>
        </authorList>
    </citation>
    <scope>NUCLEOTIDE SEQUENCE [LARGE SCALE GENOMIC DNA]</scope>
    <source>
        <strain evidence="8 9">C4</strain>
    </source>
</reference>
<evidence type="ECO:0000313" key="9">
    <source>
        <dbReference type="Proteomes" id="UP000252558"/>
    </source>
</evidence>
<dbReference type="EMBL" id="QPID01000008">
    <property type="protein sequence ID" value="RCU48878.1"/>
    <property type="molecule type" value="Genomic_DNA"/>
</dbReference>
<dbReference type="NCBIfam" id="NF003657">
    <property type="entry name" value="PRK05289.1"/>
    <property type="match status" value="1"/>
</dbReference>
<dbReference type="Pfam" id="PF13720">
    <property type="entry name" value="Acetyltransf_11"/>
    <property type="match status" value="1"/>
</dbReference>
<feature type="domain" description="UDP N-acetylglucosamine O-acyltransferase C-terminal" evidence="7">
    <location>
        <begin position="180"/>
        <end position="259"/>
    </location>
</feature>
<protein>
    <recommendedName>
        <fullName evidence="6">Acyl-[acyl-carrier-protein]--UDP-N-acetylglucosamine O-acyltransferase</fullName>
        <shortName evidence="6">UDP-N-acetylglucosamine acyltransferase</shortName>
        <ecNumber evidence="6">2.3.1.129</ecNumber>
    </recommendedName>
</protein>
<dbReference type="PANTHER" id="PTHR43480">
    <property type="entry name" value="ACYL-[ACYL-CARRIER-PROTEIN]--UDP-N-ACETYLGLUCOSAMINE O-ACYLTRANSFERASE"/>
    <property type="match status" value="1"/>
</dbReference>
<dbReference type="NCBIfam" id="TIGR01852">
    <property type="entry name" value="lipid_A_lpxA"/>
    <property type="match status" value="1"/>
</dbReference>
<comment type="subcellular location">
    <subcellularLocation>
        <location evidence="6">Cytoplasm</location>
    </subcellularLocation>
</comment>
<dbReference type="InterPro" id="IPR011004">
    <property type="entry name" value="Trimer_LpxA-like_sf"/>
</dbReference>
<keyword evidence="4 6" id="KW-0443">Lipid metabolism</keyword>
<dbReference type="RefSeq" id="WP_114339002.1">
    <property type="nucleotide sequence ID" value="NZ_QPID01000008.1"/>
</dbReference>
<dbReference type="InterPro" id="IPR037157">
    <property type="entry name" value="Acetyltransf_C_sf"/>
</dbReference>
<dbReference type="CDD" id="cd03351">
    <property type="entry name" value="LbH_UDP-GlcNAc_AT"/>
    <property type="match status" value="1"/>
</dbReference>
<keyword evidence="3 6" id="KW-0808">Transferase</keyword>
<evidence type="ECO:0000256" key="4">
    <source>
        <dbReference type="ARBA" id="ARBA00023098"/>
    </source>
</evidence>
<dbReference type="Proteomes" id="UP000252558">
    <property type="component" value="Unassembled WGS sequence"/>
</dbReference>
<accession>A0A368NEG6</accession>
<comment type="caution">
    <text evidence="8">The sequence shown here is derived from an EMBL/GenBank/DDBJ whole genome shotgun (WGS) entry which is preliminary data.</text>
</comment>
<keyword evidence="6" id="KW-0677">Repeat</keyword>
<evidence type="ECO:0000259" key="7">
    <source>
        <dbReference type="Pfam" id="PF13720"/>
    </source>
</evidence>
<comment type="pathway">
    <text evidence="6">Glycolipid biosynthesis; lipid IV(A) biosynthesis; lipid IV(A) from (3R)-3-hydroxytetradecanoyl-[acyl-carrier-protein] and UDP-N-acetyl-alpha-D-glucosamine: step 1/6.</text>
</comment>
<dbReference type="AlphaFoldDB" id="A0A368NEG6"/>
<dbReference type="PIRSF" id="PIRSF000456">
    <property type="entry name" value="UDP-GlcNAc_acltr"/>
    <property type="match status" value="1"/>
</dbReference>
<dbReference type="GO" id="GO:0016020">
    <property type="term" value="C:membrane"/>
    <property type="evidence" value="ECO:0007669"/>
    <property type="project" value="GOC"/>
</dbReference>
<keyword evidence="9" id="KW-1185">Reference proteome</keyword>
<dbReference type="GO" id="GO:0008780">
    <property type="term" value="F:acyl-[acyl-carrier-protein]-UDP-N-acetylglucosamine O-acyltransferase activity"/>
    <property type="evidence" value="ECO:0007669"/>
    <property type="project" value="UniProtKB-UniRule"/>
</dbReference>
<name>A0A368NEG6_9GAMM</name>
<dbReference type="OrthoDB" id="9807278at2"/>
<keyword evidence="1 6" id="KW-0444">Lipid biosynthesis</keyword>
<evidence type="ECO:0000256" key="2">
    <source>
        <dbReference type="ARBA" id="ARBA00022556"/>
    </source>
</evidence>
<evidence type="ECO:0000256" key="5">
    <source>
        <dbReference type="ARBA" id="ARBA00023315"/>
    </source>
</evidence>
<dbReference type="Gene3D" id="1.20.1180.10">
    <property type="entry name" value="Udp N-acetylglucosamine O-acyltransferase, C-terminal domain"/>
    <property type="match status" value="1"/>
</dbReference>
<keyword evidence="6" id="KW-0963">Cytoplasm</keyword>
<dbReference type="GO" id="GO:0009245">
    <property type="term" value="P:lipid A biosynthetic process"/>
    <property type="evidence" value="ECO:0007669"/>
    <property type="project" value="UniProtKB-UniRule"/>
</dbReference>
<gene>
    <name evidence="6" type="primary">lpxA</name>
    <name evidence="8" type="ORF">DU002_13940</name>
</gene>
<dbReference type="UniPathway" id="UPA00359">
    <property type="reaction ID" value="UER00477"/>
</dbReference>